<keyword evidence="2" id="KW-1185">Reference proteome</keyword>
<reference evidence="1 2" key="1">
    <citation type="submission" date="2020-03" db="EMBL/GenBank/DDBJ databases">
        <title>Whole genome shotgun sequence of Phytohabitans rumicis NBRC 108638.</title>
        <authorList>
            <person name="Komaki H."/>
            <person name="Tamura T."/>
        </authorList>
    </citation>
    <scope>NUCLEOTIDE SEQUENCE [LARGE SCALE GENOMIC DNA]</scope>
    <source>
        <strain evidence="1 2">NBRC 108638</strain>
    </source>
</reference>
<comment type="caution">
    <text evidence="1">The sequence shown here is derived from an EMBL/GenBank/DDBJ whole genome shotgun (WGS) entry which is preliminary data.</text>
</comment>
<evidence type="ECO:0000313" key="1">
    <source>
        <dbReference type="EMBL" id="GFJ93932.1"/>
    </source>
</evidence>
<proteinExistence type="predicted"/>
<evidence type="ECO:0000313" key="2">
    <source>
        <dbReference type="Proteomes" id="UP000482960"/>
    </source>
</evidence>
<gene>
    <name evidence="1" type="ORF">Prum_075740</name>
</gene>
<dbReference type="AlphaFoldDB" id="A0A6V8L9M9"/>
<dbReference type="Proteomes" id="UP000482960">
    <property type="component" value="Unassembled WGS sequence"/>
</dbReference>
<sequence>MRLSDTSASPEAGHATVAGCAPTTAGRARSARGAKSLTGTDFSVCVAGARHSGGSGAGFDAAAGSATSRLPAITAAAAAAIHFFTVSPQVPVCGYAFVIAV</sequence>
<name>A0A6V8L9M9_9ACTN</name>
<reference evidence="1 2" key="2">
    <citation type="submission" date="2020-03" db="EMBL/GenBank/DDBJ databases">
        <authorList>
            <person name="Ichikawa N."/>
            <person name="Kimura A."/>
            <person name="Kitahashi Y."/>
            <person name="Uohara A."/>
        </authorList>
    </citation>
    <scope>NUCLEOTIDE SEQUENCE [LARGE SCALE GENOMIC DNA]</scope>
    <source>
        <strain evidence="1 2">NBRC 108638</strain>
    </source>
</reference>
<dbReference type="EMBL" id="BLPG01000001">
    <property type="protein sequence ID" value="GFJ93932.1"/>
    <property type="molecule type" value="Genomic_DNA"/>
</dbReference>
<protein>
    <submittedName>
        <fullName evidence="1">Uncharacterized protein</fullName>
    </submittedName>
</protein>
<organism evidence="1 2">
    <name type="scientific">Phytohabitans rumicis</name>
    <dbReference type="NCBI Taxonomy" id="1076125"/>
    <lineage>
        <taxon>Bacteria</taxon>
        <taxon>Bacillati</taxon>
        <taxon>Actinomycetota</taxon>
        <taxon>Actinomycetes</taxon>
        <taxon>Micromonosporales</taxon>
        <taxon>Micromonosporaceae</taxon>
    </lineage>
</organism>
<accession>A0A6V8L9M9</accession>